<protein>
    <submittedName>
        <fullName evidence="12">Melanocyte-stimulating hormone receptor</fullName>
    </submittedName>
</protein>
<name>A0AAD9USS2_ACRCE</name>
<gene>
    <name evidence="12" type="ORF">P5673_031134</name>
</gene>
<dbReference type="InterPro" id="IPR000276">
    <property type="entry name" value="GPCR_Rhodpsn"/>
</dbReference>
<feature type="transmembrane region" description="Helical" evidence="10">
    <location>
        <begin position="65"/>
        <end position="85"/>
    </location>
</feature>
<keyword evidence="4 10" id="KW-1133">Transmembrane helix</keyword>
<evidence type="ECO:0000256" key="4">
    <source>
        <dbReference type="ARBA" id="ARBA00022989"/>
    </source>
</evidence>
<feature type="transmembrane region" description="Helical" evidence="10">
    <location>
        <begin position="226"/>
        <end position="250"/>
    </location>
</feature>
<dbReference type="PANTHER" id="PTHR24249:SF372">
    <property type="entry name" value="G-PROTEIN COUPLED RECEPTORS FAMILY 1 PROFILE DOMAIN-CONTAINING PROTEIN"/>
    <property type="match status" value="1"/>
</dbReference>
<keyword evidence="5 9" id="KW-0297">G-protein coupled receptor</keyword>
<keyword evidence="3 9" id="KW-0812">Transmembrane</keyword>
<dbReference type="PROSITE" id="PS50262">
    <property type="entry name" value="G_PROTEIN_RECEP_F1_2"/>
    <property type="match status" value="1"/>
</dbReference>
<comment type="subcellular location">
    <subcellularLocation>
        <location evidence="1">Cell membrane</location>
        <topology evidence="1">Multi-pass membrane protein</topology>
    </subcellularLocation>
</comment>
<reference evidence="12" key="2">
    <citation type="journal article" date="2023" name="Science">
        <title>Genomic signatures of disease resistance in endangered staghorn corals.</title>
        <authorList>
            <person name="Vollmer S.V."/>
            <person name="Selwyn J.D."/>
            <person name="Despard B.A."/>
            <person name="Roesel C.L."/>
        </authorList>
    </citation>
    <scope>NUCLEOTIDE SEQUENCE</scope>
    <source>
        <strain evidence="12">K2</strain>
    </source>
</reference>
<feature type="transmembrane region" description="Helical" evidence="10">
    <location>
        <begin position="22"/>
        <end position="44"/>
    </location>
</feature>
<feature type="transmembrane region" description="Helical" evidence="10">
    <location>
        <begin position="136"/>
        <end position="158"/>
    </location>
</feature>
<dbReference type="GO" id="GO:0005886">
    <property type="term" value="C:plasma membrane"/>
    <property type="evidence" value="ECO:0007669"/>
    <property type="project" value="UniProtKB-SubCell"/>
</dbReference>
<evidence type="ECO:0000256" key="7">
    <source>
        <dbReference type="ARBA" id="ARBA00023170"/>
    </source>
</evidence>
<keyword evidence="6 10" id="KW-0472">Membrane</keyword>
<feature type="transmembrane region" description="Helical" evidence="10">
    <location>
        <begin position="97"/>
        <end position="115"/>
    </location>
</feature>
<evidence type="ECO:0000256" key="8">
    <source>
        <dbReference type="ARBA" id="ARBA00023224"/>
    </source>
</evidence>
<evidence type="ECO:0000259" key="11">
    <source>
        <dbReference type="PROSITE" id="PS50262"/>
    </source>
</evidence>
<reference evidence="12" key="1">
    <citation type="journal article" date="2023" name="G3 (Bethesda)">
        <title>Whole genome assembly and annotation of the endangered Caribbean coral Acropora cervicornis.</title>
        <authorList>
            <person name="Selwyn J.D."/>
            <person name="Vollmer S.V."/>
        </authorList>
    </citation>
    <scope>NUCLEOTIDE SEQUENCE</scope>
    <source>
        <strain evidence="12">K2</strain>
    </source>
</reference>
<dbReference type="AlphaFoldDB" id="A0AAD9USS2"/>
<dbReference type="PANTHER" id="PTHR24249">
    <property type="entry name" value="HISTAMINE RECEPTOR-RELATED G-PROTEIN COUPLED RECEPTOR"/>
    <property type="match status" value="1"/>
</dbReference>
<evidence type="ECO:0000256" key="9">
    <source>
        <dbReference type="RuleBase" id="RU000688"/>
    </source>
</evidence>
<evidence type="ECO:0000256" key="6">
    <source>
        <dbReference type="ARBA" id="ARBA00023136"/>
    </source>
</evidence>
<dbReference type="CDD" id="cd00637">
    <property type="entry name" value="7tm_classA_rhodopsin-like"/>
    <property type="match status" value="1"/>
</dbReference>
<dbReference type="Gene3D" id="1.20.1070.10">
    <property type="entry name" value="Rhodopsin 7-helix transmembrane proteins"/>
    <property type="match status" value="1"/>
</dbReference>
<evidence type="ECO:0000256" key="10">
    <source>
        <dbReference type="SAM" id="Phobius"/>
    </source>
</evidence>
<sequence length="300" mass="34171">MADDIDQADTGSKKELTIQRTFVVINCILNVPLMVIAIFGNTLVVTSLSKIPSIRTASFKMLRSLAVTDLLVGCIAQPFFITSELTANPLVEKLSELIEFILCGVSLTTMTAISLDRFLALHYAMRYNTLIVEKSHVVFVSICMLWFTNVLMSAIYFWNWTAYFHIMAVGVCVCIFISTFSFIRIYLIVRKHRIQIQTQQQAAAQTSIQDQSINMLRIKRSAINTFIFYIIMIMCYLPVLVSMSLSSISYKHWTKTWHLAETIVFLNSSVNPGLYIWRLSGLRVAVVKTLKMIFSRKSNN</sequence>
<feature type="domain" description="G-protein coupled receptors family 1 profile" evidence="11">
    <location>
        <begin position="40"/>
        <end position="275"/>
    </location>
</feature>
<keyword evidence="8 9" id="KW-0807">Transducer</keyword>
<dbReference type="GO" id="GO:0004930">
    <property type="term" value="F:G protein-coupled receptor activity"/>
    <property type="evidence" value="ECO:0007669"/>
    <property type="project" value="UniProtKB-KW"/>
</dbReference>
<dbReference type="InterPro" id="IPR017452">
    <property type="entry name" value="GPCR_Rhodpsn_7TM"/>
</dbReference>
<dbReference type="SUPFAM" id="SSF81321">
    <property type="entry name" value="Family A G protein-coupled receptor-like"/>
    <property type="match status" value="1"/>
</dbReference>
<evidence type="ECO:0000313" key="13">
    <source>
        <dbReference type="Proteomes" id="UP001249851"/>
    </source>
</evidence>
<keyword evidence="7 9" id="KW-0675">Receptor</keyword>
<dbReference type="EMBL" id="JARQWQ010000142">
    <property type="protein sequence ID" value="KAK2548611.1"/>
    <property type="molecule type" value="Genomic_DNA"/>
</dbReference>
<dbReference type="PRINTS" id="PR00237">
    <property type="entry name" value="GPCRRHODOPSN"/>
</dbReference>
<dbReference type="PROSITE" id="PS00237">
    <property type="entry name" value="G_PROTEIN_RECEP_F1_1"/>
    <property type="match status" value="1"/>
</dbReference>
<evidence type="ECO:0000256" key="3">
    <source>
        <dbReference type="ARBA" id="ARBA00022692"/>
    </source>
</evidence>
<dbReference type="Proteomes" id="UP001249851">
    <property type="component" value="Unassembled WGS sequence"/>
</dbReference>
<evidence type="ECO:0000256" key="2">
    <source>
        <dbReference type="ARBA" id="ARBA00022475"/>
    </source>
</evidence>
<evidence type="ECO:0000313" key="12">
    <source>
        <dbReference type="EMBL" id="KAK2548611.1"/>
    </source>
</evidence>
<proteinExistence type="inferred from homology"/>
<feature type="transmembrane region" description="Helical" evidence="10">
    <location>
        <begin position="164"/>
        <end position="187"/>
    </location>
</feature>
<accession>A0AAD9USS2</accession>
<dbReference type="InterPro" id="IPR050569">
    <property type="entry name" value="TAAR"/>
</dbReference>
<organism evidence="12 13">
    <name type="scientific">Acropora cervicornis</name>
    <name type="common">Staghorn coral</name>
    <dbReference type="NCBI Taxonomy" id="6130"/>
    <lineage>
        <taxon>Eukaryota</taxon>
        <taxon>Metazoa</taxon>
        <taxon>Cnidaria</taxon>
        <taxon>Anthozoa</taxon>
        <taxon>Hexacorallia</taxon>
        <taxon>Scleractinia</taxon>
        <taxon>Astrocoeniina</taxon>
        <taxon>Acroporidae</taxon>
        <taxon>Acropora</taxon>
    </lineage>
</organism>
<comment type="similarity">
    <text evidence="9">Belongs to the G-protein coupled receptor 1 family.</text>
</comment>
<comment type="caution">
    <text evidence="12">The sequence shown here is derived from an EMBL/GenBank/DDBJ whole genome shotgun (WGS) entry which is preliminary data.</text>
</comment>
<keyword evidence="13" id="KW-1185">Reference proteome</keyword>
<keyword evidence="2" id="KW-1003">Cell membrane</keyword>
<evidence type="ECO:0000256" key="1">
    <source>
        <dbReference type="ARBA" id="ARBA00004651"/>
    </source>
</evidence>
<dbReference type="Pfam" id="PF00001">
    <property type="entry name" value="7tm_1"/>
    <property type="match status" value="1"/>
</dbReference>
<evidence type="ECO:0000256" key="5">
    <source>
        <dbReference type="ARBA" id="ARBA00023040"/>
    </source>
</evidence>